<evidence type="ECO:0000256" key="9">
    <source>
        <dbReference type="ARBA" id="ARBA00049244"/>
    </source>
</evidence>
<name>A0ABP7CP86_9ACTN</name>
<dbReference type="Gene3D" id="3.20.20.140">
    <property type="entry name" value="Metal-dependent hydrolases"/>
    <property type="match status" value="1"/>
</dbReference>
<evidence type="ECO:0000259" key="10">
    <source>
        <dbReference type="SMART" id="SM00481"/>
    </source>
</evidence>
<dbReference type="InterPro" id="IPR004013">
    <property type="entry name" value="PHP_dom"/>
</dbReference>
<dbReference type="InterPro" id="IPR003141">
    <property type="entry name" value="Pol/His_phosphatase_N"/>
</dbReference>
<dbReference type="EC" id="2.7.7.7" evidence="3"/>
<evidence type="ECO:0000256" key="8">
    <source>
        <dbReference type="ARBA" id="ARBA00022932"/>
    </source>
</evidence>
<comment type="subcellular location">
    <subcellularLocation>
        <location evidence="1">Cytoplasm</location>
    </subcellularLocation>
</comment>
<protein>
    <recommendedName>
        <fullName evidence="4">DNA polymerase III subunit alpha</fullName>
        <ecNumber evidence="3">2.7.7.7</ecNumber>
    </recommendedName>
</protein>
<dbReference type="Pfam" id="PF01336">
    <property type="entry name" value="tRNA_anti-codon"/>
    <property type="match status" value="1"/>
</dbReference>
<dbReference type="InterPro" id="IPR041931">
    <property type="entry name" value="DNA_pol3_alpha_thumb_dom"/>
</dbReference>
<dbReference type="InterPro" id="IPR040982">
    <property type="entry name" value="DNA_pol3_finger"/>
</dbReference>
<sequence>MGSFVHLHVHTEYSMLDGAAKVGRLMDEVSRQGMPAVAMSDHGNVHGAYEFYQTARKAGVKPIIGIESYVAPASRHHRRPVFYSDNLALRRSNDDTGEGGDVSGRGLYTHMTMWAADAEGLRNLFRLQSRAWLEGHVQKYPRMDDELFAEHGRGIIATTGCPSGEVQTRLRLGQYDRAVEAAARYRDLFGPGNYYLELMDHGLAIERRVREDLLRLGRHLGLPPLATNDSHYVTEGQAQAHDALLCVGTGKRLADADRFRFSGSGYYVKPAGEMRALWDAEVPGACDNTLLIAERVGDYGEVFAHRDLTPRFPVPEGESESSWLRKETLDGARHRYGAPPPREVLDRIDYELSVIDAMGFPGYFLVVADICRHARERGIGLGPGRGSATGSIVAYCTGITQLDPIEHKLIFERFLNPERITMPDVDLDFDDRRRDEMIDYVTRKYGDDRVCQIVTFSTIKAKAAVKDSCRVLGLPYALGDRITKAFPAAAGGKEIPLSAIHDPGHPRHGEAAELRAMYEQDPDVKRVIDTAVGIEGLTRGTGIHAAGVILSSAPLIDVIPLARPKADGPVVTGFPFTQAEDMGLLKMDFLGLRNLTVIGDAVANVRANKGVEIDILDVPLDDATTYELLARGDTLGVFQLDGGGMRTLLRLMQPTTFTDIAAVNALYRPGPMEMNAHTNYALRKTGKQPVEPIHPELAAVLEPILGDTYHLVVFQEQVMAIAQHLAGYSLGAADMLRRAMGKKKKEVLDAEWDRFEAGMREGGFSGEAIKAVWDVLVPFSGYGFNKSHTAGYGLVSYWTAYLKANHPCEYLAALLTSVRDDKDKMAVYLSDCRRLGIKVLPPDVNASQKDFAAVGSDIRFGLGAVRNVGGGVVEAIVAAREARGAYTSFHDFLAKVPTVVCNKRVIESLAKSGAFDGLGHHRKALVTVHEPAVDAVVDVKRNEAYGQDSLFGEAGHGAEPSITIPEGEWDKATLLTFEREMLGLYVSGHPLDGAERVLDAHRDTTIAELLASGRQDGPARVSGIVSGLQRKVTKQGSPWAIVTLEDHDASVECLIFPKTYALCGEALAEDRVISVRGRVNVRDETMSVYGEEITVLDVLRGDAEPPVVISVRESQVNARLVREFKHILTTHPGRAPVHLRLYRRGARSLLVDLVPFQVTPEAAFYGDVKALLGADAIGGA</sequence>
<dbReference type="InterPro" id="IPR016195">
    <property type="entry name" value="Pol/histidinol_Pase-like"/>
</dbReference>
<keyword evidence="8" id="KW-0239">DNA-directed DNA polymerase</keyword>
<dbReference type="SMART" id="SM00481">
    <property type="entry name" value="POLIIIAc"/>
    <property type="match status" value="1"/>
</dbReference>
<comment type="similarity">
    <text evidence="2">Belongs to the DNA polymerase type-C family. DnaE subfamily.</text>
</comment>
<keyword evidence="6" id="KW-0548">Nucleotidyltransferase</keyword>
<evidence type="ECO:0000256" key="3">
    <source>
        <dbReference type="ARBA" id="ARBA00012417"/>
    </source>
</evidence>
<dbReference type="Pfam" id="PF17657">
    <property type="entry name" value="DNA_pol3_finger"/>
    <property type="match status" value="1"/>
</dbReference>
<dbReference type="Gene3D" id="1.10.10.1600">
    <property type="entry name" value="Bacterial DNA polymerase III alpha subunit, thumb domain"/>
    <property type="match status" value="1"/>
</dbReference>
<accession>A0ABP7CP86</accession>
<comment type="caution">
    <text evidence="11">The sequence shown here is derived from an EMBL/GenBank/DDBJ whole genome shotgun (WGS) entry which is preliminary data.</text>
</comment>
<evidence type="ECO:0000256" key="1">
    <source>
        <dbReference type="ARBA" id="ARBA00004496"/>
    </source>
</evidence>
<dbReference type="EMBL" id="BAAAZP010000140">
    <property type="protein sequence ID" value="GAA3693911.1"/>
    <property type="molecule type" value="Genomic_DNA"/>
</dbReference>
<dbReference type="RefSeq" id="WP_344887500.1">
    <property type="nucleotide sequence ID" value="NZ_BAAAZP010000140.1"/>
</dbReference>
<evidence type="ECO:0000313" key="12">
    <source>
        <dbReference type="Proteomes" id="UP001500902"/>
    </source>
</evidence>
<dbReference type="Pfam" id="PF07733">
    <property type="entry name" value="DNA_pol3_alpha"/>
    <property type="match status" value="1"/>
</dbReference>
<dbReference type="InterPro" id="IPR004365">
    <property type="entry name" value="NA-bd_OB_tRNA"/>
</dbReference>
<dbReference type="InterPro" id="IPR004805">
    <property type="entry name" value="DnaE2/DnaE/PolC"/>
</dbReference>
<evidence type="ECO:0000313" key="11">
    <source>
        <dbReference type="EMBL" id="GAA3693911.1"/>
    </source>
</evidence>
<evidence type="ECO:0000256" key="5">
    <source>
        <dbReference type="ARBA" id="ARBA00022679"/>
    </source>
</evidence>
<dbReference type="CDD" id="cd12113">
    <property type="entry name" value="PHP_PolIIIA_DnaE3"/>
    <property type="match status" value="1"/>
</dbReference>
<dbReference type="SUPFAM" id="SSF89550">
    <property type="entry name" value="PHP domain-like"/>
    <property type="match status" value="1"/>
</dbReference>
<dbReference type="Gene3D" id="1.10.150.870">
    <property type="match status" value="1"/>
</dbReference>
<dbReference type="NCBIfam" id="TIGR00594">
    <property type="entry name" value="polc"/>
    <property type="match status" value="1"/>
</dbReference>
<reference evidence="12" key="1">
    <citation type="journal article" date="2019" name="Int. J. Syst. Evol. Microbiol.">
        <title>The Global Catalogue of Microorganisms (GCM) 10K type strain sequencing project: providing services to taxonomists for standard genome sequencing and annotation.</title>
        <authorList>
            <consortium name="The Broad Institute Genomics Platform"/>
            <consortium name="The Broad Institute Genome Sequencing Center for Infectious Disease"/>
            <person name="Wu L."/>
            <person name="Ma J."/>
        </authorList>
    </citation>
    <scope>NUCLEOTIDE SEQUENCE [LARGE SCALE GENOMIC DNA]</scope>
    <source>
        <strain evidence="12">JCM 16904</strain>
    </source>
</reference>
<dbReference type="NCBIfam" id="NF004226">
    <property type="entry name" value="PRK05673.1"/>
    <property type="match status" value="1"/>
</dbReference>
<keyword evidence="5" id="KW-0808">Transferase</keyword>
<evidence type="ECO:0000256" key="6">
    <source>
        <dbReference type="ARBA" id="ARBA00022695"/>
    </source>
</evidence>
<dbReference type="Pfam" id="PF14579">
    <property type="entry name" value="HHH_6"/>
    <property type="match status" value="1"/>
</dbReference>
<evidence type="ECO:0000256" key="7">
    <source>
        <dbReference type="ARBA" id="ARBA00022705"/>
    </source>
</evidence>
<comment type="catalytic activity">
    <reaction evidence="9">
        <text>DNA(n) + a 2'-deoxyribonucleoside 5'-triphosphate = DNA(n+1) + diphosphate</text>
        <dbReference type="Rhea" id="RHEA:22508"/>
        <dbReference type="Rhea" id="RHEA-COMP:17339"/>
        <dbReference type="Rhea" id="RHEA-COMP:17340"/>
        <dbReference type="ChEBI" id="CHEBI:33019"/>
        <dbReference type="ChEBI" id="CHEBI:61560"/>
        <dbReference type="ChEBI" id="CHEBI:173112"/>
        <dbReference type="EC" id="2.7.7.7"/>
    </reaction>
</comment>
<evidence type="ECO:0000256" key="4">
    <source>
        <dbReference type="ARBA" id="ARBA00019114"/>
    </source>
</evidence>
<keyword evidence="12" id="KW-1185">Reference proteome</keyword>
<dbReference type="InterPro" id="IPR029460">
    <property type="entry name" value="DNAPol_HHH"/>
</dbReference>
<dbReference type="CDD" id="cd04485">
    <property type="entry name" value="DnaE_OBF"/>
    <property type="match status" value="1"/>
</dbReference>
<gene>
    <name evidence="11" type="primary">dnaE_3</name>
    <name evidence="11" type="ORF">GCM10022224_069290</name>
</gene>
<evidence type="ECO:0000256" key="2">
    <source>
        <dbReference type="ARBA" id="ARBA00009496"/>
    </source>
</evidence>
<proteinExistence type="inferred from homology"/>
<dbReference type="Proteomes" id="UP001500902">
    <property type="component" value="Unassembled WGS sequence"/>
</dbReference>
<dbReference type="Pfam" id="PF02811">
    <property type="entry name" value="PHP"/>
    <property type="match status" value="1"/>
</dbReference>
<dbReference type="InterPro" id="IPR011708">
    <property type="entry name" value="DNA_pol3_alpha_NTPase_dom"/>
</dbReference>
<keyword evidence="7" id="KW-0235">DNA replication</keyword>
<organism evidence="11 12">
    <name type="scientific">Nonomuraea antimicrobica</name>
    <dbReference type="NCBI Taxonomy" id="561173"/>
    <lineage>
        <taxon>Bacteria</taxon>
        <taxon>Bacillati</taxon>
        <taxon>Actinomycetota</taxon>
        <taxon>Actinomycetes</taxon>
        <taxon>Streptosporangiales</taxon>
        <taxon>Streptosporangiaceae</taxon>
        <taxon>Nonomuraea</taxon>
    </lineage>
</organism>
<feature type="domain" description="Polymerase/histidinol phosphatase N-terminal" evidence="10">
    <location>
        <begin position="5"/>
        <end position="72"/>
    </location>
</feature>
<dbReference type="PANTHER" id="PTHR32294:SF0">
    <property type="entry name" value="DNA POLYMERASE III SUBUNIT ALPHA"/>
    <property type="match status" value="1"/>
</dbReference>
<dbReference type="PANTHER" id="PTHR32294">
    <property type="entry name" value="DNA POLYMERASE III SUBUNIT ALPHA"/>
    <property type="match status" value="1"/>
</dbReference>